<feature type="non-terminal residue" evidence="2">
    <location>
        <position position="240"/>
    </location>
</feature>
<evidence type="ECO:0000313" key="2">
    <source>
        <dbReference type="EMBL" id="JAQ05627.1"/>
    </source>
</evidence>
<protein>
    <submittedName>
        <fullName evidence="2">Retrovirus-related Pol polyprotein from type-1 retrotransposable element R2</fullName>
    </submittedName>
</protein>
<feature type="non-terminal residue" evidence="2">
    <location>
        <position position="1"/>
    </location>
</feature>
<accession>A0A146LF50</accession>
<sequence>LEEWLGKLGVQPKAKSKASSRNPEVAPVFKNRFQRRAHAFRETQRLYAADPKKLADCVVSDKPLSGPTERPIMRDVEARYAEIFSVIPPADNSPITDHKLGEAGRWKPITGEDIEMALLKSRSAATGPDGISNKNLRKVPTPRLELFLNSLLVYGRMPTSISDSRTILIPKEGDPTNVDNWRPITIGSAVVRLCHKILAKRLSNLPIHPHQRGFRAVDGVLMNTLTLDTLIRSKRRAGKP</sequence>
<reference evidence="2" key="1">
    <citation type="journal article" date="2016" name="Gigascience">
        <title>De novo construction of an expanded transcriptome assembly for the western tarnished plant bug, Lygus hesperus.</title>
        <authorList>
            <person name="Tassone E.E."/>
            <person name="Geib S.M."/>
            <person name="Hall B."/>
            <person name="Fabrick J.A."/>
            <person name="Brent C.S."/>
            <person name="Hull J.J."/>
        </authorList>
    </citation>
    <scope>NUCLEOTIDE SEQUENCE</scope>
</reference>
<dbReference type="PANTHER" id="PTHR19446">
    <property type="entry name" value="REVERSE TRANSCRIPTASES"/>
    <property type="match status" value="1"/>
</dbReference>
<gene>
    <name evidence="2" type="primary">PO22</name>
    <name evidence="2" type="ORF">g.95309</name>
</gene>
<dbReference type="EMBL" id="GDHC01013002">
    <property type="protein sequence ID" value="JAQ05627.1"/>
    <property type="molecule type" value="Transcribed_RNA"/>
</dbReference>
<proteinExistence type="predicted"/>
<organism evidence="2">
    <name type="scientific">Lygus hesperus</name>
    <name type="common">Western plant bug</name>
    <dbReference type="NCBI Taxonomy" id="30085"/>
    <lineage>
        <taxon>Eukaryota</taxon>
        <taxon>Metazoa</taxon>
        <taxon>Ecdysozoa</taxon>
        <taxon>Arthropoda</taxon>
        <taxon>Hexapoda</taxon>
        <taxon>Insecta</taxon>
        <taxon>Pterygota</taxon>
        <taxon>Neoptera</taxon>
        <taxon>Paraneoptera</taxon>
        <taxon>Hemiptera</taxon>
        <taxon>Heteroptera</taxon>
        <taxon>Panheteroptera</taxon>
        <taxon>Cimicomorpha</taxon>
        <taxon>Miridae</taxon>
        <taxon>Mirini</taxon>
        <taxon>Lygus</taxon>
    </lineage>
</organism>
<dbReference type="AlphaFoldDB" id="A0A146LF50"/>
<feature type="region of interest" description="Disordered" evidence="1">
    <location>
        <begin position="1"/>
        <end position="24"/>
    </location>
</feature>
<name>A0A146LF50_LYGHE</name>
<evidence type="ECO:0000256" key="1">
    <source>
        <dbReference type="SAM" id="MobiDB-lite"/>
    </source>
</evidence>